<reference evidence="7 8" key="1">
    <citation type="submission" date="2023-01" db="EMBL/GenBank/DDBJ databases">
        <title>Analysis of 21 Apiospora genomes using comparative genomics revels a genus with tremendous synthesis potential of carbohydrate active enzymes and secondary metabolites.</title>
        <authorList>
            <person name="Sorensen T."/>
        </authorList>
    </citation>
    <scope>NUCLEOTIDE SEQUENCE [LARGE SCALE GENOMIC DNA]</scope>
    <source>
        <strain evidence="7 8">CBS 20057</strain>
    </source>
</reference>
<keyword evidence="5" id="KW-0560">Oxidoreductase</keyword>
<dbReference type="InterPro" id="IPR050641">
    <property type="entry name" value="RIFMO-like"/>
</dbReference>
<dbReference type="SUPFAM" id="SSF54373">
    <property type="entry name" value="FAD-linked reductases, C-terminal domain"/>
    <property type="match status" value="1"/>
</dbReference>
<dbReference type="Proteomes" id="UP001396898">
    <property type="component" value="Unassembled WGS sequence"/>
</dbReference>
<comment type="pathway">
    <text evidence="2">Secondary metabolite biosynthesis.</text>
</comment>
<proteinExistence type="predicted"/>
<keyword evidence="4" id="KW-0274">FAD</keyword>
<protein>
    <recommendedName>
        <fullName evidence="6">FAD-binding domain-containing protein</fullName>
    </recommendedName>
</protein>
<dbReference type="PANTHER" id="PTHR43004:SF19">
    <property type="entry name" value="BINDING MONOOXYGENASE, PUTATIVE (JCVI)-RELATED"/>
    <property type="match status" value="1"/>
</dbReference>
<dbReference type="PRINTS" id="PR00420">
    <property type="entry name" value="RNGMNOXGNASE"/>
</dbReference>
<organism evidence="7 8">
    <name type="scientific">Apiospora marii</name>
    <dbReference type="NCBI Taxonomy" id="335849"/>
    <lineage>
        <taxon>Eukaryota</taxon>
        <taxon>Fungi</taxon>
        <taxon>Dikarya</taxon>
        <taxon>Ascomycota</taxon>
        <taxon>Pezizomycotina</taxon>
        <taxon>Sordariomycetes</taxon>
        <taxon>Xylariomycetidae</taxon>
        <taxon>Amphisphaeriales</taxon>
        <taxon>Apiosporaceae</taxon>
        <taxon>Apiospora</taxon>
    </lineage>
</organism>
<dbReference type="PANTHER" id="PTHR43004">
    <property type="entry name" value="TRK SYSTEM POTASSIUM UPTAKE PROTEIN"/>
    <property type="match status" value="1"/>
</dbReference>
<gene>
    <name evidence="7" type="ORF">PG991_011901</name>
</gene>
<evidence type="ECO:0000313" key="8">
    <source>
        <dbReference type="Proteomes" id="UP001396898"/>
    </source>
</evidence>
<evidence type="ECO:0000256" key="3">
    <source>
        <dbReference type="ARBA" id="ARBA00022630"/>
    </source>
</evidence>
<accession>A0ABR1RFV0</accession>
<dbReference type="Pfam" id="PF01494">
    <property type="entry name" value="FAD_binding_3"/>
    <property type="match status" value="2"/>
</dbReference>
<dbReference type="SUPFAM" id="SSF51905">
    <property type="entry name" value="FAD/NAD(P)-binding domain"/>
    <property type="match status" value="1"/>
</dbReference>
<sequence length="534" mass="58151">MTSTTEETFDLVIIGGGPTGLLCAVLARQLGLTVSIIEAKACTLESGRADGLNARTQQYLGVIGTLDKLRPNGIQCNTSSTFANGAFETRQSHWWTSIEHCQHKNMLIIGQPAVEKALLAQLQAPRQPNVPLAIRFRHRAKSIEEDGSGVKVISEGFTEHGVPSRVTTRAQFAIGADGARSTVRPLLGFGFEGSQPEMVWAVLDTWLDTDFPTCPEIISLQNGGQCRVLWGAARAAPETIREHMSPYRVRFLRAEWFIKERVASAFATLDGKGRVFLAGDAAHCHSVNGAQGLNTGVADAFGLIWRIAIAAGKIKMDPSADAQGHDRITTIMKSYDTERRAVALNAVGVAAELVRDTRHHARQYVATIERNAGYITGMGVAYDGMGSPLVIESERGIWKSGRRCPDLEVQFASPHFPGLTRDTYRLYEAARSFGYGRFLLLVIGHHSHAALTLDWQFRSVANAVTLVWPGAIPSLTDPNTPPRGGGFHHPGEWSFVTDAVGPDDSFVVVVRPDLYIGYVGDIEGLLSYMAKIFS</sequence>
<evidence type="ECO:0000256" key="5">
    <source>
        <dbReference type="ARBA" id="ARBA00023002"/>
    </source>
</evidence>
<evidence type="ECO:0000259" key="6">
    <source>
        <dbReference type="Pfam" id="PF01494"/>
    </source>
</evidence>
<feature type="domain" description="FAD-binding" evidence="6">
    <location>
        <begin position="10"/>
        <end position="212"/>
    </location>
</feature>
<dbReference type="EMBL" id="JAQQWI010000016">
    <property type="protein sequence ID" value="KAK8009350.1"/>
    <property type="molecule type" value="Genomic_DNA"/>
</dbReference>
<comment type="cofactor">
    <cofactor evidence="1">
        <name>FAD</name>
        <dbReference type="ChEBI" id="CHEBI:57692"/>
    </cofactor>
</comment>
<dbReference type="Gene3D" id="3.50.50.60">
    <property type="entry name" value="FAD/NAD(P)-binding domain"/>
    <property type="match status" value="1"/>
</dbReference>
<dbReference type="InterPro" id="IPR002938">
    <property type="entry name" value="FAD-bd"/>
</dbReference>
<evidence type="ECO:0000256" key="2">
    <source>
        <dbReference type="ARBA" id="ARBA00005179"/>
    </source>
</evidence>
<dbReference type="Gene3D" id="3.30.9.10">
    <property type="entry name" value="D-Amino Acid Oxidase, subunit A, domain 2"/>
    <property type="match status" value="1"/>
</dbReference>
<keyword evidence="3" id="KW-0285">Flavoprotein</keyword>
<name>A0ABR1RFV0_9PEZI</name>
<feature type="domain" description="FAD-binding" evidence="6">
    <location>
        <begin position="253"/>
        <end position="311"/>
    </location>
</feature>
<evidence type="ECO:0000256" key="4">
    <source>
        <dbReference type="ARBA" id="ARBA00022827"/>
    </source>
</evidence>
<evidence type="ECO:0000313" key="7">
    <source>
        <dbReference type="EMBL" id="KAK8009350.1"/>
    </source>
</evidence>
<keyword evidence="8" id="KW-1185">Reference proteome</keyword>
<evidence type="ECO:0000256" key="1">
    <source>
        <dbReference type="ARBA" id="ARBA00001974"/>
    </source>
</evidence>
<dbReference type="InterPro" id="IPR036188">
    <property type="entry name" value="FAD/NAD-bd_sf"/>
</dbReference>
<comment type="caution">
    <text evidence="7">The sequence shown here is derived from an EMBL/GenBank/DDBJ whole genome shotgun (WGS) entry which is preliminary data.</text>
</comment>